<name>A0A3B3SRP4_9TELE</name>
<sequence>GIQTKPTVFPLQSCASDTSGGLVDIGCLATGYVPSRSVTFTWRDKGKGSDISDFVQYPEVQRNGAYSVFTQIKVKAEDWEKSNTYTCNANQGQTAESTDVTRMGKRFLSIFACLAKGFSPKTHKLKWYLGSKEVTENVTSLPEVKDNGDSLFSASSFLSLPEKQWKSDEARVTCVFERKPGSIVQESVSFHCIEDPITVNIFPPTPEKFFLNEEILLGCKVTGDLSNLGAIEWENADGSKLVAMKEVKENGNSRVSWLSISYEEWSNGTEFVCIVTHSDLPLPKRETYQRENGRAAKAPSVFILGPAEQAKQVTLTCYAKDFYPKEVLISWLASDEPLDRSRFSTTSLIQTGDTYSVYSQLTIEKDEWDEGKGYSCAVHHETNSKEIKAIVRAIDSLTKKSSSVNLSLSIPQTCKAA</sequence>
<feature type="domain" description="Ig-like" evidence="2">
    <location>
        <begin position="104"/>
        <end position="189"/>
    </location>
</feature>
<evidence type="ECO:0000313" key="3">
    <source>
        <dbReference type="Ensembl" id="ENSPKIP00000033372.1"/>
    </source>
</evidence>
<protein>
    <recommendedName>
        <fullName evidence="2">Ig-like domain-containing protein</fullName>
    </recommendedName>
</protein>
<feature type="domain" description="Ig-like" evidence="2">
    <location>
        <begin position="299"/>
        <end position="388"/>
    </location>
</feature>
<dbReference type="InterPro" id="IPR036179">
    <property type="entry name" value="Ig-like_dom_sf"/>
</dbReference>
<dbReference type="InterPro" id="IPR013783">
    <property type="entry name" value="Ig-like_fold"/>
</dbReference>
<dbReference type="AlphaFoldDB" id="A0A3B3SRP4"/>
<dbReference type="InterPro" id="IPR003597">
    <property type="entry name" value="Ig_C1-set"/>
</dbReference>
<evidence type="ECO:0000313" key="4">
    <source>
        <dbReference type="Proteomes" id="UP000261540"/>
    </source>
</evidence>
<evidence type="ECO:0000259" key="2">
    <source>
        <dbReference type="PROSITE" id="PS50835"/>
    </source>
</evidence>
<dbReference type="Pfam" id="PF07654">
    <property type="entry name" value="C1-set"/>
    <property type="match status" value="3"/>
</dbReference>
<keyword evidence="4" id="KW-1185">Reference proteome</keyword>
<dbReference type="CDD" id="cd05768">
    <property type="entry name" value="IgC1_CH3_IgAGD_CH4_IgAEM"/>
    <property type="match status" value="1"/>
</dbReference>
<accession>A0A3B3SRP4</accession>
<organism evidence="3 4">
    <name type="scientific">Paramormyrops kingsleyae</name>
    <dbReference type="NCBI Taxonomy" id="1676925"/>
    <lineage>
        <taxon>Eukaryota</taxon>
        <taxon>Metazoa</taxon>
        <taxon>Chordata</taxon>
        <taxon>Craniata</taxon>
        <taxon>Vertebrata</taxon>
        <taxon>Euteleostomi</taxon>
        <taxon>Actinopterygii</taxon>
        <taxon>Neopterygii</taxon>
        <taxon>Teleostei</taxon>
        <taxon>Osteoglossocephala</taxon>
        <taxon>Osteoglossomorpha</taxon>
        <taxon>Osteoglossiformes</taxon>
        <taxon>Mormyridae</taxon>
        <taxon>Paramormyrops</taxon>
    </lineage>
</organism>
<dbReference type="SUPFAM" id="SSF48726">
    <property type="entry name" value="Immunoglobulin"/>
    <property type="match status" value="4"/>
</dbReference>
<dbReference type="GeneTree" id="ENSGT00940000161491"/>
<feature type="domain" description="Ig-like" evidence="2">
    <location>
        <begin position="196"/>
        <end position="289"/>
    </location>
</feature>
<dbReference type="PANTHER" id="PTHR23411">
    <property type="entry name" value="TAPASIN"/>
    <property type="match status" value="1"/>
</dbReference>
<reference evidence="3" key="1">
    <citation type="submission" date="2025-08" db="UniProtKB">
        <authorList>
            <consortium name="Ensembl"/>
        </authorList>
    </citation>
    <scope>IDENTIFICATION</scope>
</reference>
<dbReference type="Gene3D" id="2.60.40.10">
    <property type="entry name" value="Immunoglobulins"/>
    <property type="match status" value="4"/>
</dbReference>
<dbReference type="SMART" id="SM00407">
    <property type="entry name" value="IGc1"/>
    <property type="match status" value="3"/>
</dbReference>
<dbReference type="Ensembl" id="ENSPKIT00000014262.1">
    <property type="protein sequence ID" value="ENSPKIP00000033372.1"/>
    <property type="gene ID" value="ENSPKIG00000013057.1"/>
</dbReference>
<dbReference type="PROSITE" id="PS50835">
    <property type="entry name" value="IG_LIKE"/>
    <property type="match status" value="4"/>
</dbReference>
<evidence type="ECO:0000256" key="1">
    <source>
        <dbReference type="ARBA" id="ARBA00023319"/>
    </source>
</evidence>
<dbReference type="FunFam" id="2.60.40.10:FF:000463">
    <property type="entry name" value="Immunoglobulin heavy constant gamma 1"/>
    <property type="match status" value="1"/>
</dbReference>
<keyword evidence="1" id="KW-0393">Immunoglobulin domain</keyword>
<dbReference type="PROSITE" id="PS00290">
    <property type="entry name" value="IG_MHC"/>
    <property type="match status" value="1"/>
</dbReference>
<dbReference type="InterPro" id="IPR003006">
    <property type="entry name" value="Ig/MHC_CS"/>
</dbReference>
<feature type="domain" description="Ig-like" evidence="2">
    <location>
        <begin position="6"/>
        <end position="101"/>
    </location>
</feature>
<proteinExistence type="predicted"/>
<dbReference type="InterPro" id="IPR050380">
    <property type="entry name" value="Immune_Resp_Modulators"/>
</dbReference>
<dbReference type="InterPro" id="IPR007110">
    <property type="entry name" value="Ig-like_dom"/>
</dbReference>
<dbReference type="Proteomes" id="UP000261540">
    <property type="component" value="Unplaced"/>
</dbReference>
<reference evidence="3" key="2">
    <citation type="submission" date="2025-09" db="UniProtKB">
        <authorList>
            <consortium name="Ensembl"/>
        </authorList>
    </citation>
    <scope>IDENTIFICATION</scope>
</reference>